<dbReference type="GO" id="GO:1990604">
    <property type="term" value="C:IRE1-TRAF2-ASK1 complex"/>
    <property type="evidence" value="ECO:0007669"/>
    <property type="project" value="TreeGrafter"/>
</dbReference>
<feature type="binding site" evidence="1">
    <location>
        <position position="51"/>
    </location>
    <ligand>
        <name>ATP</name>
        <dbReference type="ChEBI" id="CHEBI:30616"/>
    </ligand>
</feature>
<evidence type="ECO:0000259" key="2">
    <source>
        <dbReference type="PROSITE" id="PS50011"/>
    </source>
</evidence>
<dbReference type="PANTHER" id="PTHR13954">
    <property type="entry name" value="IRE1-RELATED"/>
    <property type="match status" value="1"/>
</dbReference>
<dbReference type="InterPro" id="IPR011009">
    <property type="entry name" value="Kinase-like_dom_sf"/>
</dbReference>
<protein>
    <submittedName>
        <fullName evidence="3">LRK10L-1.3 protein</fullName>
    </submittedName>
</protein>
<dbReference type="GO" id="GO:0005524">
    <property type="term" value="F:ATP binding"/>
    <property type="evidence" value="ECO:0007669"/>
    <property type="project" value="UniProtKB-UniRule"/>
</dbReference>
<dbReference type="Gene3D" id="1.10.510.10">
    <property type="entry name" value="Transferase(Phosphotransferase) domain 1"/>
    <property type="match status" value="1"/>
</dbReference>
<dbReference type="Proteomes" id="UP000604046">
    <property type="component" value="Unassembled WGS sequence"/>
</dbReference>
<dbReference type="Pfam" id="PF00069">
    <property type="entry name" value="Pkinase"/>
    <property type="match status" value="1"/>
</dbReference>
<feature type="domain" description="Protein kinase" evidence="2">
    <location>
        <begin position="23"/>
        <end position="280"/>
    </location>
</feature>
<reference evidence="3" key="1">
    <citation type="submission" date="2021-02" db="EMBL/GenBank/DDBJ databases">
        <authorList>
            <person name="Dougan E. K."/>
            <person name="Rhodes N."/>
            <person name="Thang M."/>
            <person name="Chan C."/>
        </authorList>
    </citation>
    <scope>NUCLEOTIDE SEQUENCE</scope>
</reference>
<organism evidence="3 4">
    <name type="scientific">Symbiodinium natans</name>
    <dbReference type="NCBI Taxonomy" id="878477"/>
    <lineage>
        <taxon>Eukaryota</taxon>
        <taxon>Sar</taxon>
        <taxon>Alveolata</taxon>
        <taxon>Dinophyceae</taxon>
        <taxon>Suessiales</taxon>
        <taxon>Symbiodiniaceae</taxon>
        <taxon>Symbiodinium</taxon>
    </lineage>
</organism>
<evidence type="ECO:0000313" key="4">
    <source>
        <dbReference type="Proteomes" id="UP000604046"/>
    </source>
</evidence>
<dbReference type="GO" id="GO:0004674">
    <property type="term" value="F:protein serine/threonine kinase activity"/>
    <property type="evidence" value="ECO:0007669"/>
    <property type="project" value="InterPro"/>
</dbReference>
<dbReference type="InterPro" id="IPR000719">
    <property type="entry name" value="Prot_kinase_dom"/>
</dbReference>
<dbReference type="Gene3D" id="3.30.200.20">
    <property type="entry name" value="Phosphorylase Kinase, domain 1"/>
    <property type="match status" value="1"/>
</dbReference>
<dbReference type="GO" id="GO:0004521">
    <property type="term" value="F:RNA endonuclease activity"/>
    <property type="evidence" value="ECO:0007669"/>
    <property type="project" value="InterPro"/>
</dbReference>
<dbReference type="GO" id="GO:0051082">
    <property type="term" value="F:unfolded protein binding"/>
    <property type="evidence" value="ECO:0007669"/>
    <property type="project" value="TreeGrafter"/>
</dbReference>
<dbReference type="AlphaFoldDB" id="A0A812T8F2"/>
<dbReference type="PROSITE" id="PS50011">
    <property type="entry name" value="PROTEIN_KINASE_DOM"/>
    <property type="match status" value="1"/>
</dbReference>
<keyword evidence="4" id="KW-1185">Reference proteome</keyword>
<dbReference type="InterPro" id="IPR045133">
    <property type="entry name" value="IRE1/2-like"/>
</dbReference>
<keyword evidence="1" id="KW-0547">Nucleotide-binding</keyword>
<accession>A0A812T8F2</accession>
<sequence>MSVDQEEQQPCENKEVWWDGLLLHTTELLGCGSYGSVFRAKGEDGSSFAAKFYKSGKNEVQSELDVFRMLTHPNVVVCYGVVTTSSEIGLLMEIGQGSLGQYLKQHPLLEPLEPAKMLQRWQLATQLAKGLHHIHSRGLVHADPKPSNAIIFASPSLAAKWSDLGLCQKANEKVFGENVFTPAYRAPEYLSGKVIRLTKSADAFAFGCVLFSCCCLGGGGHLFVDVSVVGNSQYVQARLSAAVPHDFAAQTMIKALVSDVAERATLLDFLSAASRRLRSF</sequence>
<evidence type="ECO:0000256" key="1">
    <source>
        <dbReference type="PROSITE-ProRule" id="PRU10141"/>
    </source>
</evidence>
<keyword evidence="1" id="KW-0067">ATP-binding</keyword>
<dbReference type="PROSITE" id="PS00107">
    <property type="entry name" value="PROTEIN_KINASE_ATP"/>
    <property type="match status" value="1"/>
</dbReference>
<comment type="caution">
    <text evidence="3">The sequence shown here is derived from an EMBL/GenBank/DDBJ whole genome shotgun (WGS) entry which is preliminary data.</text>
</comment>
<dbReference type="InterPro" id="IPR017441">
    <property type="entry name" value="Protein_kinase_ATP_BS"/>
</dbReference>
<dbReference type="OrthoDB" id="407494at2759"/>
<dbReference type="EMBL" id="CAJNDS010002524">
    <property type="protein sequence ID" value="CAE7511942.1"/>
    <property type="molecule type" value="Genomic_DNA"/>
</dbReference>
<dbReference type="GO" id="GO:0036498">
    <property type="term" value="P:IRE1-mediated unfolded protein response"/>
    <property type="evidence" value="ECO:0007669"/>
    <property type="project" value="TreeGrafter"/>
</dbReference>
<proteinExistence type="predicted"/>
<dbReference type="SUPFAM" id="SSF56112">
    <property type="entry name" value="Protein kinase-like (PK-like)"/>
    <property type="match status" value="1"/>
</dbReference>
<gene>
    <name evidence="3" type="primary">LRK10L-1.3</name>
    <name evidence="3" type="ORF">SNAT2548_LOCUS28663</name>
</gene>
<dbReference type="PANTHER" id="PTHR13954:SF6">
    <property type="entry name" value="NON-SPECIFIC SERINE_THREONINE PROTEIN KINASE"/>
    <property type="match status" value="1"/>
</dbReference>
<evidence type="ECO:0000313" key="3">
    <source>
        <dbReference type="EMBL" id="CAE7511942.1"/>
    </source>
</evidence>
<name>A0A812T8F2_9DINO</name>
<dbReference type="CDD" id="cd00180">
    <property type="entry name" value="PKc"/>
    <property type="match status" value="1"/>
</dbReference>